<comment type="caution">
    <text evidence="2">The sequence shown here is derived from an EMBL/GenBank/DDBJ whole genome shotgun (WGS) entry which is preliminary data.</text>
</comment>
<dbReference type="EMBL" id="MFQA01000046">
    <property type="protein sequence ID" value="OGH68338.1"/>
    <property type="molecule type" value="Genomic_DNA"/>
</dbReference>
<reference evidence="2 3" key="1">
    <citation type="journal article" date="2016" name="Nat. Commun.">
        <title>Thousands of microbial genomes shed light on interconnected biogeochemical processes in an aquifer system.</title>
        <authorList>
            <person name="Anantharaman K."/>
            <person name="Brown C.T."/>
            <person name="Hug L.A."/>
            <person name="Sharon I."/>
            <person name="Castelle C.J."/>
            <person name="Probst A.J."/>
            <person name="Thomas B.C."/>
            <person name="Singh A."/>
            <person name="Wilkins M.J."/>
            <person name="Karaoz U."/>
            <person name="Brodie E.L."/>
            <person name="Williams K.H."/>
            <person name="Hubbard S.S."/>
            <person name="Banfield J.F."/>
        </authorList>
    </citation>
    <scope>NUCLEOTIDE SEQUENCE [LARGE SCALE GENOMIC DNA]</scope>
</reference>
<protein>
    <recommendedName>
        <fullName evidence="1">Polymerase nucleotidyl transferase domain-containing protein</fullName>
    </recommendedName>
</protein>
<dbReference type="GO" id="GO:0016779">
    <property type="term" value="F:nucleotidyltransferase activity"/>
    <property type="evidence" value="ECO:0007669"/>
    <property type="project" value="InterPro"/>
</dbReference>
<dbReference type="InterPro" id="IPR043519">
    <property type="entry name" value="NT_sf"/>
</dbReference>
<evidence type="ECO:0000313" key="3">
    <source>
        <dbReference type="Proteomes" id="UP000176413"/>
    </source>
</evidence>
<organism evidence="2 3">
    <name type="scientific">Candidatus Magasanikbacteria bacterium RIFCSPHIGHO2_02_FULL_45_10</name>
    <dbReference type="NCBI Taxonomy" id="1798679"/>
    <lineage>
        <taxon>Bacteria</taxon>
        <taxon>Candidatus Magasanikiibacteriota</taxon>
    </lineage>
</organism>
<dbReference type="AlphaFoldDB" id="A0A1F6M9U3"/>
<evidence type="ECO:0000259" key="1">
    <source>
        <dbReference type="Pfam" id="PF01909"/>
    </source>
</evidence>
<proteinExistence type="predicted"/>
<name>A0A1F6M9U3_9BACT</name>
<dbReference type="Proteomes" id="UP000176413">
    <property type="component" value="Unassembled WGS sequence"/>
</dbReference>
<accession>A0A1F6M9U3</accession>
<sequence>MLSREFLHALHNELQALTGKCPVLLGGSYVYGEPTDHSDVDFFVLVPWYRLFSFRSVIRDWKMKYPAILINIMIVQKMAFHLGWYYVYGRDSAGRLVRAPIHKQMMVMSALKLAYYNFLRFAASGDQKEKSLSQEKIAQKIAIIYTIVEHTGPTPPLATSRLIHYIPTDLEWVRASLVAKQKGNPILPISETTIIETLDRVFHHSRPYRCFSPATYLIYNLKFLPRGKTLFLWHNPDTMILQKIRRAIEKKSDLRQLLTELTPLIFPVIII</sequence>
<feature type="domain" description="Polymerase nucleotidyl transferase" evidence="1">
    <location>
        <begin position="23"/>
        <end position="63"/>
    </location>
</feature>
<evidence type="ECO:0000313" key="2">
    <source>
        <dbReference type="EMBL" id="OGH68338.1"/>
    </source>
</evidence>
<gene>
    <name evidence="2" type="ORF">A3D53_03520</name>
</gene>
<dbReference type="InterPro" id="IPR002934">
    <property type="entry name" value="Polymerase_NTP_transf_dom"/>
</dbReference>
<dbReference type="Pfam" id="PF01909">
    <property type="entry name" value="NTP_transf_2"/>
    <property type="match status" value="1"/>
</dbReference>
<dbReference type="SUPFAM" id="SSF81301">
    <property type="entry name" value="Nucleotidyltransferase"/>
    <property type="match status" value="1"/>
</dbReference>